<dbReference type="AlphaFoldDB" id="A0A8D8IZE3"/>
<sequence>MCYILIVVQIDRAFHLADETSRPCQYFSPLGHLWLHFVFVVFDVLNSMSGNADRSSDWVSSQNLMLLQTWLTKNPEYCNPVSSTLDLTVTFIPHFTTAYDGFLSSVNFPDAVQLVSVQRLPRALV</sequence>
<name>A0A8D8IZE3_CULPI</name>
<dbReference type="EMBL" id="HBUE01160176">
    <property type="protein sequence ID" value="CAG6509615.1"/>
    <property type="molecule type" value="Transcribed_RNA"/>
</dbReference>
<proteinExistence type="predicted"/>
<dbReference type="EMBL" id="HBUE01265340">
    <property type="protein sequence ID" value="CAG6561009.1"/>
    <property type="molecule type" value="Transcribed_RNA"/>
</dbReference>
<evidence type="ECO:0000313" key="1">
    <source>
        <dbReference type="EMBL" id="CAG6561011.1"/>
    </source>
</evidence>
<accession>A0A8D8IZE3</accession>
<reference evidence="1" key="1">
    <citation type="submission" date="2021-05" db="EMBL/GenBank/DDBJ databases">
        <authorList>
            <person name="Alioto T."/>
            <person name="Alioto T."/>
            <person name="Gomez Garrido J."/>
        </authorList>
    </citation>
    <scope>NUCLEOTIDE SEQUENCE</scope>
</reference>
<dbReference type="EMBL" id="HBUE01265341">
    <property type="protein sequence ID" value="CAG6561011.1"/>
    <property type="molecule type" value="Transcribed_RNA"/>
</dbReference>
<organism evidence="1">
    <name type="scientific">Culex pipiens</name>
    <name type="common">House mosquito</name>
    <dbReference type="NCBI Taxonomy" id="7175"/>
    <lineage>
        <taxon>Eukaryota</taxon>
        <taxon>Metazoa</taxon>
        <taxon>Ecdysozoa</taxon>
        <taxon>Arthropoda</taxon>
        <taxon>Hexapoda</taxon>
        <taxon>Insecta</taxon>
        <taxon>Pterygota</taxon>
        <taxon>Neoptera</taxon>
        <taxon>Endopterygota</taxon>
        <taxon>Diptera</taxon>
        <taxon>Nematocera</taxon>
        <taxon>Culicoidea</taxon>
        <taxon>Culicidae</taxon>
        <taxon>Culicinae</taxon>
        <taxon>Culicini</taxon>
        <taxon>Culex</taxon>
        <taxon>Culex</taxon>
    </lineage>
</organism>
<protein>
    <submittedName>
        <fullName evidence="1">(northern house mosquito) hypothetical protein</fullName>
    </submittedName>
</protein>